<reference evidence="4" key="1">
    <citation type="journal article" date="2021" name="Nat. Commun.">
        <title>Genetic determinants of endophytism in the Arabidopsis root mycobiome.</title>
        <authorList>
            <person name="Mesny F."/>
            <person name="Miyauchi S."/>
            <person name="Thiergart T."/>
            <person name="Pickel B."/>
            <person name="Atanasova L."/>
            <person name="Karlsson M."/>
            <person name="Huettel B."/>
            <person name="Barry K.W."/>
            <person name="Haridas S."/>
            <person name="Chen C."/>
            <person name="Bauer D."/>
            <person name="Andreopoulos W."/>
            <person name="Pangilinan J."/>
            <person name="LaButti K."/>
            <person name="Riley R."/>
            <person name="Lipzen A."/>
            <person name="Clum A."/>
            <person name="Drula E."/>
            <person name="Henrissat B."/>
            <person name="Kohler A."/>
            <person name="Grigoriev I.V."/>
            <person name="Martin F.M."/>
            <person name="Hacquard S."/>
        </authorList>
    </citation>
    <scope>NUCLEOTIDE SEQUENCE</scope>
    <source>
        <strain evidence="4">MPI-CAGE-CH-0230</strain>
    </source>
</reference>
<feature type="compositionally biased region" description="Polar residues" evidence="2">
    <location>
        <begin position="1"/>
        <end position="10"/>
    </location>
</feature>
<evidence type="ECO:0000256" key="1">
    <source>
        <dbReference type="ARBA" id="ARBA00022737"/>
    </source>
</evidence>
<dbReference type="OrthoDB" id="2546325at2759"/>
<evidence type="ECO:0000259" key="3">
    <source>
        <dbReference type="Pfam" id="PF24883"/>
    </source>
</evidence>
<keyword evidence="1" id="KW-0677">Repeat</keyword>
<organism evidence="4 5">
    <name type="scientific">Microdochium trichocladiopsis</name>
    <dbReference type="NCBI Taxonomy" id="1682393"/>
    <lineage>
        <taxon>Eukaryota</taxon>
        <taxon>Fungi</taxon>
        <taxon>Dikarya</taxon>
        <taxon>Ascomycota</taxon>
        <taxon>Pezizomycotina</taxon>
        <taxon>Sordariomycetes</taxon>
        <taxon>Xylariomycetidae</taxon>
        <taxon>Xylariales</taxon>
        <taxon>Microdochiaceae</taxon>
        <taxon>Microdochium</taxon>
    </lineage>
</organism>
<name>A0A9P8XS84_9PEZI</name>
<keyword evidence="5" id="KW-1185">Reference proteome</keyword>
<dbReference type="SUPFAM" id="SSF52540">
    <property type="entry name" value="P-loop containing nucleoside triphosphate hydrolases"/>
    <property type="match status" value="1"/>
</dbReference>
<dbReference type="Pfam" id="PF24883">
    <property type="entry name" value="NPHP3_N"/>
    <property type="match status" value="1"/>
</dbReference>
<feature type="domain" description="Nephrocystin 3-like N-terminal" evidence="3">
    <location>
        <begin position="328"/>
        <end position="477"/>
    </location>
</feature>
<feature type="region of interest" description="Disordered" evidence="2">
    <location>
        <begin position="1"/>
        <end position="21"/>
    </location>
</feature>
<evidence type="ECO:0000313" key="5">
    <source>
        <dbReference type="Proteomes" id="UP000756346"/>
    </source>
</evidence>
<accession>A0A9P8XS84</accession>
<dbReference type="PANTHER" id="PTHR10039:SF9">
    <property type="entry name" value="NACHT DOMAIN PROTEIN (AFU_ORTHOLOGUE AFUA_2G01760)"/>
    <property type="match status" value="1"/>
</dbReference>
<dbReference type="EMBL" id="JAGTJQ010000013">
    <property type="protein sequence ID" value="KAH7014469.1"/>
    <property type="molecule type" value="Genomic_DNA"/>
</dbReference>
<proteinExistence type="predicted"/>
<dbReference type="PANTHER" id="PTHR10039">
    <property type="entry name" value="AMELOGENIN"/>
    <property type="match status" value="1"/>
</dbReference>
<sequence length="2186" mass="245321">MAPGTLSPQLPSAPYALATGSASSKTSRNASAVYNQHHDEEYSSETVESRQRAMSQRFFSRKSSMLNVSNISNVVYSIKRRSSEELGSNISARLFSATHESLLEWISAQRMSDLPPEGSSYDKVLAWAQLFANRLHSFEYAIQEFAGDSYLAAQLAYGYCSLLLELGKENARALMISFGFFYSMSVPLLNLLERIELFSVSQEIREQLVLALSDLVSLVASVATYFHKAIGETTTSVSVNIYSTFPTQIRTFLERCDKTAELMWQHQLMKEGVTESRVSQIRAIKAWIAPEDQVLSRVVNSTSQLAHDREELTCLYIGAYLTRFLKGSHKTMALSGPPGSGKTVLASVIFDYLQHPIAGVTYSALFVPINGRVPGETTPRAVAKSLLYQLYQKRTGNVQLLNILTEAFERTVRMTTEDEYDNILWQTVERAVTANLPGAKDLVFVIDGLDECSAGEEALFKRLQSVANTKGASTLKLITLGTKPQQGVQNLQINEDLIFDDIMAVVRNYFETSKLYISMSEMEREALVAGIATASKGSFVWAKQACKQLRRETTVKELFSSLEKIANCSIGEFVHRTLTAPEVTHQTRLLLTWLVTAERPLSTNELATLASINVEKQSIEHDHKIDVMSTLRPVNSLVFMQDGLTYLRHDVIRKAATECLNETKGSIKDRHGDLATRLLIYINSTVTDPREPTLTVLDSHSVQQLTSRHTLLEFAISYWPLHLRKSFAFLKPETSESDAAKLVSKVVPKNLTVYLLQAALWQHQPLPNQLKYHTMITSITRQLLTTKSTITLQSIIFLAQIYRRIEFTPDATTLFYEATTVSNNVLTSKSSITMELAKIFTELTSTRVTTSKTDVIMTHREQVLLILTECYKIQYGQKSEYVLTTLKLLVEHYRTVKDETKAQQMITKIRAISTTTEFGGETTTTTIGDKNDTLDGDLHVHLHGRKDTHGGHAGSGVVLTLDTEEQDEVIEGRGTGAAYDFEFFLVKAERYLAEGRTELAEKTYIEIWERVTREYRATHSALWEERKMKSVVCYSRFLMQHKRTEHARSVLCTAWEEYRYSSSQSVMTESTSAMYLEMSTMMKSVGMVTESLALMKHCSQYYHSTNNTSSSAYKALQQSISSTSREIVKSASSSSSTTVSETMLEEMVLEQSSSSVTVEQSTFTATQSLVRLYIVQHRWRDSTRLLKQILRNVWPSLFSSNVQDVVAPTKHVEDAVELAERLADCYHARRRRAKEEDIRIRVYRAMRSSRKVDDKLRERVTRDLVQHLRRTDEHNELLITVRQEMLDDYTAHYGSEHPTVIKMLWELAELTRPHPIFLDYYRKIIKALHRPNSTDSTITPEAFEPYVTVATELYNKGQFSDAVPYYKAIFITFLRQAKTNPKLSEPGFVKSMFEQYTHCLRSVRSDFTLIHRVTVEYQTQCKTVFGMNASITIRATLQLAKICQESKRYELEAVALYEELLKIQSDEIDHTEISAILDSIYEEQVDLATATSGSRSQTLSSEQAQRAIKVLRKRVTTIPETHGWAHEESLSKLSELVRFYSCQQTSSSQEETTRSEMILTELKTATTHILTQETSSTRLIAAASTIASSYMQAHQVQKATEIKHELYRQIMTKDTSQTSTYGFDLTSRGRESLVFLAQFEHSLARRHHSVTVTDILAELTTQYVYFEEFRSLTKTKSTTTVSLSTVVGSAARLHTFLLSCDRTDAAQGVFRELVDYFMHHSTEGKSAKLAKPSQVHALLHNLLQYFSTYRSQSFVRSVGISGTRGVENLLKQRKYDAAIDLASATFAFISSQDAYRTDPDVAKLVLVLGLTLAEGSGLKYNDLVSSSYPSMFPQGNGSSPRLLSSAKPGTPPGPAIRPASRKLDEGPRAKLLEASKPITGSVLGVLGDMKINLEGISLVHLNLLIGVLGAQRDYASLSWLLTILWESREAQRSWPGSVTLALGRRYIMARYLVGDTTAAVRLAEDIVYNCRRVHGNRHPRTLDMSVFLTQLYTGIAQRYHNSAAAGGGKDGKNGVLPGGKDMAARYYKKSAAVHENILRIFSDPAYAEMEGGLDGSLHFDDGQSTFSGIGVGVGLLGGAVSDGDALSLSDPGMSDGERIRLHFKLLKLAVERLGAWPKDYKEYERLNADVFREYSESLSGFEGVERWNLGGFGGGKAESSEDLLDIEGFKHWELLSGNGSEEDEEL</sequence>
<gene>
    <name evidence="4" type="ORF">B0I36DRAFT_255632</name>
</gene>
<evidence type="ECO:0000313" key="4">
    <source>
        <dbReference type="EMBL" id="KAH7014469.1"/>
    </source>
</evidence>
<dbReference type="RefSeq" id="XP_046005436.1">
    <property type="nucleotide sequence ID" value="XM_046150893.1"/>
</dbReference>
<dbReference type="InterPro" id="IPR027417">
    <property type="entry name" value="P-loop_NTPase"/>
</dbReference>
<dbReference type="InterPro" id="IPR056884">
    <property type="entry name" value="NPHP3-like_N"/>
</dbReference>
<evidence type="ECO:0000256" key="2">
    <source>
        <dbReference type="SAM" id="MobiDB-lite"/>
    </source>
</evidence>
<feature type="region of interest" description="Disordered" evidence="2">
    <location>
        <begin position="1835"/>
        <end position="1861"/>
    </location>
</feature>
<comment type="caution">
    <text evidence="4">The sequence shown here is derived from an EMBL/GenBank/DDBJ whole genome shotgun (WGS) entry which is preliminary data.</text>
</comment>
<dbReference type="GeneID" id="70180439"/>
<protein>
    <submittedName>
        <fullName evidence="4">NACHT domain-containing protein</fullName>
    </submittedName>
</protein>
<dbReference type="Proteomes" id="UP000756346">
    <property type="component" value="Unassembled WGS sequence"/>
</dbReference>
<dbReference type="Gene3D" id="3.40.50.300">
    <property type="entry name" value="P-loop containing nucleotide triphosphate hydrolases"/>
    <property type="match status" value="1"/>
</dbReference>